<feature type="transmembrane region" description="Helical" evidence="1">
    <location>
        <begin position="40"/>
        <end position="60"/>
    </location>
</feature>
<keyword evidence="1" id="KW-1133">Transmembrane helix</keyword>
<name>A0ABP6TCL5_9ACTN</name>
<keyword evidence="1" id="KW-0472">Membrane</keyword>
<gene>
    <name evidence="2" type="ORF">GCM10020369_78050</name>
</gene>
<feature type="transmembrane region" description="Helical" evidence="1">
    <location>
        <begin position="12"/>
        <end position="34"/>
    </location>
</feature>
<reference evidence="3" key="1">
    <citation type="journal article" date="2019" name="Int. J. Syst. Evol. Microbiol.">
        <title>The Global Catalogue of Microorganisms (GCM) 10K type strain sequencing project: providing services to taxonomists for standard genome sequencing and annotation.</title>
        <authorList>
            <consortium name="The Broad Institute Genomics Platform"/>
            <consortium name="The Broad Institute Genome Sequencing Center for Infectious Disease"/>
            <person name="Wu L."/>
            <person name="Ma J."/>
        </authorList>
    </citation>
    <scope>NUCLEOTIDE SEQUENCE [LARGE SCALE GENOMIC DNA]</scope>
    <source>
        <strain evidence="3">JCM 9458</strain>
    </source>
</reference>
<accession>A0ABP6TCL5</accession>
<protein>
    <recommendedName>
        <fullName evidence="4">DUF2029 domain-containing protein</fullName>
    </recommendedName>
</protein>
<proteinExistence type="predicted"/>
<evidence type="ECO:0000313" key="3">
    <source>
        <dbReference type="Proteomes" id="UP001501676"/>
    </source>
</evidence>
<evidence type="ECO:0000256" key="1">
    <source>
        <dbReference type="SAM" id="Phobius"/>
    </source>
</evidence>
<keyword evidence="1" id="KW-0812">Transmembrane</keyword>
<organism evidence="2 3">
    <name type="scientific">Cryptosporangium minutisporangium</name>
    <dbReference type="NCBI Taxonomy" id="113569"/>
    <lineage>
        <taxon>Bacteria</taxon>
        <taxon>Bacillati</taxon>
        <taxon>Actinomycetota</taxon>
        <taxon>Actinomycetes</taxon>
        <taxon>Cryptosporangiales</taxon>
        <taxon>Cryptosporangiaceae</taxon>
        <taxon>Cryptosporangium</taxon>
    </lineage>
</organism>
<feature type="transmembrane region" description="Helical" evidence="1">
    <location>
        <begin position="155"/>
        <end position="174"/>
    </location>
</feature>
<sequence>MRSVPGSPLDRLLTASLIVAPVLYLVADSLYAVSGWDDPTAAVFHILGTTFYTVVLLRVLTWTDGALAVALLIVGVLGVAGNVGYGFNTIHVSLGDTDLVDASGVAVLIKPLGLFFPLTLLLIAVALRGARAAWIVALVAVAALVWPVAHIANVGWLAVLVNVALVAAFGALAVTGAPVGRRAAVPVEATPAA</sequence>
<dbReference type="RefSeq" id="WP_345733360.1">
    <property type="nucleotide sequence ID" value="NZ_BAAAYN010000066.1"/>
</dbReference>
<feature type="transmembrane region" description="Helical" evidence="1">
    <location>
        <begin position="132"/>
        <end position="149"/>
    </location>
</feature>
<feature type="transmembrane region" description="Helical" evidence="1">
    <location>
        <begin position="67"/>
        <end position="87"/>
    </location>
</feature>
<evidence type="ECO:0008006" key="4">
    <source>
        <dbReference type="Google" id="ProtNLM"/>
    </source>
</evidence>
<evidence type="ECO:0000313" key="2">
    <source>
        <dbReference type="EMBL" id="GAA3397522.1"/>
    </source>
</evidence>
<keyword evidence="3" id="KW-1185">Reference proteome</keyword>
<feature type="transmembrane region" description="Helical" evidence="1">
    <location>
        <begin position="107"/>
        <end position="125"/>
    </location>
</feature>
<dbReference type="EMBL" id="BAAAYN010000066">
    <property type="protein sequence ID" value="GAA3397522.1"/>
    <property type="molecule type" value="Genomic_DNA"/>
</dbReference>
<dbReference type="Proteomes" id="UP001501676">
    <property type="component" value="Unassembled WGS sequence"/>
</dbReference>
<comment type="caution">
    <text evidence="2">The sequence shown here is derived from an EMBL/GenBank/DDBJ whole genome shotgun (WGS) entry which is preliminary data.</text>
</comment>